<sequence length="136" mass="15722">KKFRAQASRPEGLPQGEVTVQGLLREPWKKNFFTPANDPARGAFYFPDVEEMAAWSGSQAVWVEETMRPSLVEAYDREAKGVPIGRPAEVNLRNNHLQYIFTWYSLALATSVMMWMVVRKPPSDITRRVRHNRDWS</sequence>
<dbReference type="EMBL" id="JAWDJW010010570">
    <property type="protein sequence ID" value="KAK3045684.1"/>
    <property type="molecule type" value="Genomic_DNA"/>
</dbReference>
<gene>
    <name evidence="1" type="ORF">LTS18_013633</name>
</gene>
<evidence type="ECO:0000313" key="1">
    <source>
        <dbReference type="EMBL" id="KAK3045684.1"/>
    </source>
</evidence>
<protein>
    <submittedName>
        <fullName evidence="1">Uncharacterized protein</fullName>
    </submittedName>
</protein>
<comment type="caution">
    <text evidence="1">The sequence shown here is derived from an EMBL/GenBank/DDBJ whole genome shotgun (WGS) entry which is preliminary data.</text>
</comment>
<dbReference type="Proteomes" id="UP001186974">
    <property type="component" value="Unassembled WGS sequence"/>
</dbReference>
<keyword evidence="2" id="KW-1185">Reference proteome</keyword>
<evidence type="ECO:0000313" key="2">
    <source>
        <dbReference type="Proteomes" id="UP001186974"/>
    </source>
</evidence>
<feature type="non-terminal residue" evidence="1">
    <location>
        <position position="1"/>
    </location>
</feature>
<proteinExistence type="predicted"/>
<accession>A0ACC3CVY8</accession>
<reference evidence="1" key="1">
    <citation type="submission" date="2024-09" db="EMBL/GenBank/DDBJ databases">
        <title>Black Yeasts Isolated from many extreme environments.</title>
        <authorList>
            <person name="Coleine C."/>
            <person name="Stajich J.E."/>
            <person name="Selbmann L."/>
        </authorList>
    </citation>
    <scope>NUCLEOTIDE SEQUENCE</scope>
    <source>
        <strain evidence="1">CCFEE 5737</strain>
    </source>
</reference>
<organism evidence="1 2">
    <name type="scientific">Coniosporium uncinatum</name>
    <dbReference type="NCBI Taxonomy" id="93489"/>
    <lineage>
        <taxon>Eukaryota</taxon>
        <taxon>Fungi</taxon>
        <taxon>Dikarya</taxon>
        <taxon>Ascomycota</taxon>
        <taxon>Pezizomycotina</taxon>
        <taxon>Dothideomycetes</taxon>
        <taxon>Dothideomycetes incertae sedis</taxon>
        <taxon>Coniosporium</taxon>
    </lineage>
</organism>
<name>A0ACC3CVY8_9PEZI</name>